<dbReference type="InterPro" id="IPR053876">
    <property type="entry name" value="Phage_int_M"/>
</dbReference>
<gene>
    <name evidence="7" type="primary">intA</name>
    <name evidence="6" type="ORF">Lcin_2716</name>
    <name evidence="7" type="ORF">NCTC12438_01523</name>
</gene>
<accession>A0A378IIQ0</accession>
<evidence type="ECO:0000256" key="4">
    <source>
        <dbReference type="ARBA" id="ARBA00023172"/>
    </source>
</evidence>
<dbReference type="InterPro" id="IPR050808">
    <property type="entry name" value="Phage_Integrase"/>
</dbReference>
<dbReference type="InterPro" id="IPR011010">
    <property type="entry name" value="DNA_brk_join_enz"/>
</dbReference>
<dbReference type="EMBL" id="UGNX01000001">
    <property type="protein sequence ID" value="STX34913.1"/>
    <property type="molecule type" value="Genomic_DNA"/>
</dbReference>
<evidence type="ECO:0000256" key="1">
    <source>
        <dbReference type="ARBA" id="ARBA00008857"/>
    </source>
</evidence>
<dbReference type="EMBL" id="LNXX01000043">
    <property type="protein sequence ID" value="KTC83344.1"/>
    <property type="molecule type" value="Genomic_DNA"/>
</dbReference>
<protein>
    <submittedName>
        <fullName evidence="7">Phage-related integrase</fullName>
    </submittedName>
</protein>
<dbReference type="PROSITE" id="PS51898">
    <property type="entry name" value="TYR_RECOMBINASE"/>
    <property type="match status" value="1"/>
</dbReference>
<dbReference type="RefSeq" id="WP_058465830.1">
    <property type="nucleotide sequence ID" value="NZ_CAAAHQ010000060.1"/>
</dbReference>
<evidence type="ECO:0000256" key="2">
    <source>
        <dbReference type="ARBA" id="ARBA00022908"/>
    </source>
</evidence>
<dbReference type="InterPro" id="IPR038488">
    <property type="entry name" value="Integrase_DNA-bd_sf"/>
</dbReference>
<name>A0A378IIQ0_9GAMM</name>
<dbReference type="OrthoDB" id="9795573at2"/>
<dbReference type="Proteomes" id="UP000255316">
    <property type="component" value="Unassembled WGS sequence"/>
</dbReference>
<dbReference type="InterPro" id="IPR013762">
    <property type="entry name" value="Integrase-like_cat_sf"/>
</dbReference>
<dbReference type="PANTHER" id="PTHR30629">
    <property type="entry name" value="PROPHAGE INTEGRASE"/>
    <property type="match status" value="1"/>
</dbReference>
<dbReference type="CDD" id="cd00801">
    <property type="entry name" value="INT_P4_C"/>
    <property type="match status" value="1"/>
</dbReference>
<sequence length="431" mass="49500">MKNKLTKYEVDNAPPKSKEYNLSDGDGLFLRVRPSGAKSWVYFFRLGDDRRLHRITLGSLDDLSMKDAREELKSIRKLVSKGIDPRTARAAAKAENSQAITMQTLFDAWIIYVKATDQMSELWAKRHEDRWALHLKKALGNLLVKDVNRYHLSAVLEKMTLSGIKEETRKALTTLNLMLDYGLKHRHLTENPARLLKPKDFNVTANIPRDRALSLDELSKLWIALDKATTSYNSTSIITVSAIKLLILTGARRGEVAKMSWKELDLQNGIWSLPKERTKNSRAHIIYLSDLAISIIRNLQPITGQSPYVFDTSRNAKESHIREDTLTRYIARLRQAPKSNRQTPSHEDFSLVNMEPFTVHDLRRSAATAWAEHLKIPPHIVEKMLNHQPLNKLVITYQRATYSEEQKKAWLAWDTMVRDKMASYATNTSKD</sequence>
<dbReference type="PANTHER" id="PTHR30629:SF2">
    <property type="entry name" value="PROPHAGE INTEGRASE INTS-RELATED"/>
    <property type="match status" value="1"/>
</dbReference>
<dbReference type="Gene3D" id="3.30.160.390">
    <property type="entry name" value="Integrase, DNA-binding domain"/>
    <property type="match status" value="1"/>
</dbReference>
<evidence type="ECO:0000313" key="9">
    <source>
        <dbReference type="Proteomes" id="UP000255316"/>
    </source>
</evidence>
<feature type="domain" description="Tyr recombinase" evidence="5">
    <location>
        <begin position="208"/>
        <end position="411"/>
    </location>
</feature>
<dbReference type="GO" id="GO:0003677">
    <property type="term" value="F:DNA binding"/>
    <property type="evidence" value="ECO:0007669"/>
    <property type="project" value="UniProtKB-KW"/>
</dbReference>
<dbReference type="Pfam" id="PF00589">
    <property type="entry name" value="Phage_integrase"/>
    <property type="match status" value="1"/>
</dbReference>
<dbReference type="Pfam" id="PF13356">
    <property type="entry name" value="Arm-DNA-bind_3"/>
    <property type="match status" value="1"/>
</dbReference>
<reference evidence="7 9" key="2">
    <citation type="submission" date="2018-06" db="EMBL/GenBank/DDBJ databases">
        <authorList>
            <consortium name="Pathogen Informatics"/>
            <person name="Doyle S."/>
        </authorList>
    </citation>
    <scope>NUCLEOTIDE SEQUENCE [LARGE SCALE GENOMIC DNA]</scope>
    <source>
        <strain evidence="7 9">NCTC12438</strain>
    </source>
</reference>
<evidence type="ECO:0000259" key="5">
    <source>
        <dbReference type="PROSITE" id="PS51898"/>
    </source>
</evidence>
<proteinExistence type="inferred from homology"/>
<evidence type="ECO:0000313" key="6">
    <source>
        <dbReference type="EMBL" id="KTC83344.1"/>
    </source>
</evidence>
<evidence type="ECO:0000256" key="3">
    <source>
        <dbReference type="ARBA" id="ARBA00023125"/>
    </source>
</evidence>
<dbReference type="InterPro" id="IPR025166">
    <property type="entry name" value="Integrase_DNA_bind_dom"/>
</dbReference>
<evidence type="ECO:0000313" key="7">
    <source>
        <dbReference type="EMBL" id="STX34913.1"/>
    </source>
</evidence>
<evidence type="ECO:0000313" key="8">
    <source>
        <dbReference type="Proteomes" id="UP000054854"/>
    </source>
</evidence>
<dbReference type="Gene3D" id="1.10.443.10">
    <property type="entry name" value="Intergrase catalytic core"/>
    <property type="match status" value="1"/>
</dbReference>
<dbReference type="Proteomes" id="UP000054854">
    <property type="component" value="Unassembled WGS sequence"/>
</dbReference>
<comment type="similarity">
    <text evidence="1">Belongs to the 'phage' integrase family.</text>
</comment>
<dbReference type="GO" id="GO:0015074">
    <property type="term" value="P:DNA integration"/>
    <property type="evidence" value="ECO:0007669"/>
    <property type="project" value="UniProtKB-KW"/>
</dbReference>
<keyword evidence="8" id="KW-1185">Reference proteome</keyword>
<organism evidence="7 9">
    <name type="scientific">Legionella cincinnatiensis</name>
    <dbReference type="NCBI Taxonomy" id="28085"/>
    <lineage>
        <taxon>Bacteria</taxon>
        <taxon>Pseudomonadati</taxon>
        <taxon>Pseudomonadota</taxon>
        <taxon>Gammaproteobacteria</taxon>
        <taxon>Legionellales</taxon>
        <taxon>Legionellaceae</taxon>
        <taxon>Legionella</taxon>
    </lineage>
</organism>
<keyword evidence="4" id="KW-0233">DNA recombination</keyword>
<dbReference type="GO" id="GO:0006310">
    <property type="term" value="P:DNA recombination"/>
    <property type="evidence" value="ECO:0007669"/>
    <property type="project" value="UniProtKB-KW"/>
</dbReference>
<dbReference type="STRING" id="28085.Lcin_2716"/>
<keyword evidence="2" id="KW-0229">DNA integration</keyword>
<keyword evidence="3" id="KW-0238">DNA-binding</keyword>
<reference evidence="6 8" key="1">
    <citation type="submission" date="2015-11" db="EMBL/GenBank/DDBJ databases">
        <title>Genomic analysis of 38 Legionella species identifies large and diverse effector repertoires.</title>
        <authorList>
            <person name="Burstein D."/>
            <person name="Amaro F."/>
            <person name="Zusman T."/>
            <person name="Lifshitz Z."/>
            <person name="Cohen O."/>
            <person name="Gilbert J.A."/>
            <person name="Pupko T."/>
            <person name="Shuman H.A."/>
            <person name="Segal G."/>
        </authorList>
    </citation>
    <scope>NUCLEOTIDE SEQUENCE [LARGE SCALE GENOMIC DNA]</scope>
    <source>
        <strain evidence="6 8">CDC#72-OH-14</strain>
    </source>
</reference>
<dbReference type="AlphaFoldDB" id="A0A378IIQ0"/>
<dbReference type="InterPro" id="IPR002104">
    <property type="entry name" value="Integrase_catalytic"/>
</dbReference>
<dbReference type="Gene3D" id="1.10.150.130">
    <property type="match status" value="1"/>
</dbReference>
<dbReference type="InterPro" id="IPR010998">
    <property type="entry name" value="Integrase_recombinase_N"/>
</dbReference>
<dbReference type="SUPFAM" id="SSF56349">
    <property type="entry name" value="DNA breaking-rejoining enzymes"/>
    <property type="match status" value="1"/>
</dbReference>
<dbReference type="Pfam" id="PF22022">
    <property type="entry name" value="Phage_int_M"/>
    <property type="match status" value="1"/>
</dbReference>